<dbReference type="CDD" id="cd02846">
    <property type="entry name" value="PAZ_argonaute_like"/>
    <property type="match status" value="1"/>
</dbReference>
<evidence type="ECO:0000259" key="1">
    <source>
        <dbReference type="PROSITE" id="PS50822"/>
    </source>
</evidence>
<dbReference type="Gene3D" id="3.40.50.2300">
    <property type="match status" value="1"/>
</dbReference>
<dbReference type="Gene3D" id="2.170.260.10">
    <property type="entry name" value="paz domain"/>
    <property type="match status" value="1"/>
</dbReference>
<gene>
    <name evidence="2" type="ORF">O181_039148</name>
</gene>
<dbReference type="GO" id="GO:0003676">
    <property type="term" value="F:nucleic acid binding"/>
    <property type="evidence" value="ECO:0007669"/>
    <property type="project" value="InterPro"/>
</dbReference>
<organism evidence="2 3">
    <name type="scientific">Austropuccinia psidii MF-1</name>
    <dbReference type="NCBI Taxonomy" id="1389203"/>
    <lineage>
        <taxon>Eukaryota</taxon>
        <taxon>Fungi</taxon>
        <taxon>Dikarya</taxon>
        <taxon>Basidiomycota</taxon>
        <taxon>Pucciniomycotina</taxon>
        <taxon>Pucciniomycetes</taxon>
        <taxon>Pucciniales</taxon>
        <taxon>Sphaerophragmiaceae</taxon>
        <taxon>Austropuccinia</taxon>
    </lineage>
</organism>
<dbReference type="Pfam" id="PF02171">
    <property type="entry name" value="Piwi"/>
    <property type="match status" value="1"/>
</dbReference>
<dbReference type="PANTHER" id="PTHR22891">
    <property type="entry name" value="EUKARYOTIC TRANSLATION INITIATION FACTOR 2C"/>
    <property type="match status" value="1"/>
</dbReference>
<dbReference type="InterPro" id="IPR012337">
    <property type="entry name" value="RNaseH-like_sf"/>
</dbReference>
<dbReference type="SUPFAM" id="SSF101690">
    <property type="entry name" value="PAZ domain"/>
    <property type="match status" value="1"/>
</dbReference>
<dbReference type="InterPro" id="IPR036085">
    <property type="entry name" value="PAZ_dom_sf"/>
</dbReference>
<dbReference type="Gene3D" id="3.30.420.10">
    <property type="entry name" value="Ribonuclease H-like superfamily/Ribonuclease H"/>
    <property type="match status" value="1"/>
</dbReference>
<dbReference type="Pfam" id="PF16486">
    <property type="entry name" value="ArgoN"/>
    <property type="match status" value="1"/>
</dbReference>
<dbReference type="AlphaFoldDB" id="A0A9Q3HBP6"/>
<dbReference type="InterPro" id="IPR036397">
    <property type="entry name" value="RNaseH_sf"/>
</dbReference>
<dbReference type="InterPro" id="IPR032474">
    <property type="entry name" value="Argonaute_N"/>
</dbReference>
<dbReference type="OrthoDB" id="10252740at2759"/>
<sequence>MSEKLMTRPGYGAAGIKINVVVNAYQLKIPSFVVHHYDLAIQGQVNKHGVSGDVPPALGQEIFNHLKTVTNAFGPVPVVHDGRKNLFSPRAFSWPDNKNSFQVDLSTPDEAQAKRFRRFTVVITKVNEVKLDNLVKYVNKQVGSTPDEGVLIAITALNVVCNHDMSISHPHSKNKFFPRTPQPPPHQFQTDSILKLRSGIDIWRGYFSSVRMAPQGLILNFDLTSQPMLRSGNLLEVACDILGSPHNPAVIKTMSASQRVVLSRLLKMLKVSVRRLDRTHLKAKIRDLGGPANQFFFEGSVSPNSEQKKRWNVAAYIESTYQMKLRHPDLPVVKLTSTSWYPIELCNVEPGQKFSRKLSPDQLSEAIRWLTVKPQDRTRMLTQGVAAHLARSPTIGQWGIKLDQKPMTIRARRLPPPIVSYKVLRGPNPVIESTKVDHGSWNMVSKMLVRPVIIKNWVTVAFSSNGRFGSFDEAQAKRATQMLYEAMLASGISCAPPASSTYFATSRDSPVNESDSSISVGDWIKSKTQATPQLVICFLKEKNAWQYKQLKLFGDSSYTTATQCLAIDKVMTKGSPQYYANVVLKINVKMGGVNQAVGPKGQLFPTRTMVMGADVTHPGFDSAEPSIAALTGSTNHMGAGYAAEFSVQPGRQEIISQLHLMAKELLIKFAQRNNKALPDRLIFYRDGVSEGQFSQVLSKEVPLVRRAIQEVNQLPQLKGRTVNVRLTYIICGKRHHFKFGPTLEGQKRDADRSGNLLPGVIVDSDITHPFDFDWYGLSHAGLLGTSRASHYTVLVDDNNFKPDEIQTITYHLCYTYSRATRAVSIATPAYYAHHVCTRIKKLLLPDEGPEATNSNDTHNEETLRAYQAKAADIRAVFRNNYEKNGNFPIMEYWM</sequence>
<dbReference type="SMART" id="SM01163">
    <property type="entry name" value="DUF1785"/>
    <property type="match status" value="1"/>
</dbReference>
<dbReference type="InterPro" id="IPR003165">
    <property type="entry name" value="Piwi"/>
</dbReference>
<keyword evidence="3" id="KW-1185">Reference proteome</keyword>
<dbReference type="PROSITE" id="PS50822">
    <property type="entry name" value="PIWI"/>
    <property type="match status" value="1"/>
</dbReference>
<dbReference type="SUPFAM" id="SSF53098">
    <property type="entry name" value="Ribonuclease H-like"/>
    <property type="match status" value="1"/>
</dbReference>
<evidence type="ECO:0000313" key="3">
    <source>
        <dbReference type="Proteomes" id="UP000765509"/>
    </source>
</evidence>
<dbReference type="Proteomes" id="UP000765509">
    <property type="component" value="Unassembled WGS sequence"/>
</dbReference>
<feature type="domain" description="Piwi" evidence="1">
    <location>
        <begin position="534"/>
        <end position="844"/>
    </location>
</feature>
<comment type="caution">
    <text evidence="2">The sequence shown here is derived from an EMBL/GenBank/DDBJ whole genome shotgun (WGS) entry which is preliminary data.</text>
</comment>
<evidence type="ECO:0000313" key="2">
    <source>
        <dbReference type="EMBL" id="MBW0499433.1"/>
    </source>
</evidence>
<dbReference type="EMBL" id="AVOT02015267">
    <property type="protein sequence ID" value="MBW0499433.1"/>
    <property type="molecule type" value="Genomic_DNA"/>
</dbReference>
<dbReference type="Pfam" id="PF08699">
    <property type="entry name" value="ArgoL1"/>
    <property type="match status" value="1"/>
</dbReference>
<protein>
    <recommendedName>
        <fullName evidence="1">Piwi domain-containing protein</fullName>
    </recommendedName>
</protein>
<reference evidence="2" key="1">
    <citation type="submission" date="2021-03" db="EMBL/GenBank/DDBJ databases">
        <title>Draft genome sequence of rust myrtle Austropuccinia psidii MF-1, a brazilian biotype.</title>
        <authorList>
            <person name="Quecine M.C."/>
            <person name="Pachon D.M.R."/>
            <person name="Bonatelli M.L."/>
            <person name="Correr F.H."/>
            <person name="Franceschini L.M."/>
            <person name="Leite T.F."/>
            <person name="Margarido G.R.A."/>
            <person name="Almeida C.A."/>
            <person name="Ferrarezi J.A."/>
            <person name="Labate C.A."/>
        </authorList>
    </citation>
    <scope>NUCLEOTIDE SEQUENCE</scope>
    <source>
        <strain evidence="2">MF-1</strain>
    </source>
</reference>
<accession>A0A9Q3HBP6</accession>
<name>A0A9Q3HBP6_9BASI</name>
<dbReference type="SMART" id="SM00950">
    <property type="entry name" value="Piwi"/>
    <property type="match status" value="1"/>
</dbReference>
<dbReference type="InterPro" id="IPR014811">
    <property type="entry name" value="ArgoL1"/>
</dbReference>
<proteinExistence type="predicted"/>